<evidence type="ECO:0000313" key="2">
    <source>
        <dbReference type="Proteomes" id="UP000045706"/>
    </source>
</evidence>
<dbReference type="Proteomes" id="UP000045706">
    <property type="component" value="Unassembled WGS sequence"/>
</dbReference>
<reference evidence="2" key="1">
    <citation type="submission" date="2015-05" db="EMBL/GenBank/DDBJ databases">
        <authorList>
            <person name="Fogelqvist Johan"/>
        </authorList>
    </citation>
    <scope>NUCLEOTIDE SEQUENCE [LARGE SCALE GENOMIC DNA]</scope>
</reference>
<sequence length="27" mass="2999">SGHLHNRRRYTMASTSAALPFLTRAPS</sequence>
<feature type="non-terminal residue" evidence="1">
    <location>
        <position position="27"/>
    </location>
</feature>
<protein>
    <submittedName>
        <fullName evidence="1">Uncharacterized protein</fullName>
    </submittedName>
</protein>
<accession>A0A0G4NM42</accession>
<gene>
    <name evidence="1" type="ORF">BN1723_020323</name>
</gene>
<feature type="non-terminal residue" evidence="1">
    <location>
        <position position="1"/>
    </location>
</feature>
<name>A0A0G4NM42_VERLO</name>
<evidence type="ECO:0000313" key="1">
    <source>
        <dbReference type="EMBL" id="CRK47527.1"/>
    </source>
</evidence>
<proteinExistence type="predicted"/>
<dbReference type="EMBL" id="CVQI01036690">
    <property type="protein sequence ID" value="CRK47527.1"/>
    <property type="molecule type" value="Genomic_DNA"/>
</dbReference>
<dbReference type="AlphaFoldDB" id="A0A0G4NM42"/>
<organism evidence="1 2">
    <name type="scientific">Verticillium longisporum</name>
    <name type="common">Verticillium dahliae var. longisporum</name>
    <dbReference type="NCBI Taxonomy" id="100787"/>
    <lineage>
        <taxon>Eukaryota</taxon>
        <taxon>Fungi</taxon>
        <taxon>Dikarya</taxon>
        <taxon>Ascomycota</taxon>
        <taxon>Pezizomycotina</taxon>
        <taxon>Sordariomycetes</taxon>
        <taxon>Hypocreomycetidae</taxon>
        <taxon>Glomerellales</taxon>
        <taxon>Plectosphaerellaceae</taxon>
        <taxon>Verticillium</taxon>
    </lineage>
</organism>